<name>A0A0K0XY46_9GAMM</name>
<organism evidence="1 2">
    <name type="scientific">Wenzhouxiangella marina</name>
    <dbReference type="NCBI Taxonomy" id="1579979"/>
    <lineage>
        <taxon>Bacteria</taxon>
        <taxon>Pseudomonadati</taxon>
        <taxon>Pseudomonadota</taxon>
        <taxon>Gammaproteobacteria</taxon>
        <taxon>Chromatiales</taxon>
        <taxon>Wenzhouxiangellaceae</taxon>
        <taxon>Wenzhouxiangella</taxon>
    </lineage>
</organism>
<dbReference type="CDD" id="cd04301">
    <property type="entry name" value="NAT_SF"/>
    <property type="match status" value="1"/>
</dbReference>
<dbReference type="Proteomes" id="UP000066624">
    <property type="component" value="Chromosome"/>
</dbReference>
<dbReference type="GO" id="GO:0016747">
    <property type="term" value="F:acyltransferase activity, transferring groups other than amino-acyl groups"/>
    <property type="evidence" value="ECO:0007669"/>
    <property type="project" value="InterPro"/>
</dbReference>
<gene>
    <name evidence="1" type="ORF">WM2015_2256</name>
</gene>
<keyword evidence="1" id="KW-0808">Transferase</keyword>
<dbReference type="RefSeq" id="WP_049726170.1">
    <property type="nucleotide sequence ID" value="NZ_CP012154.1"/>
</dbReference>
<evidence type="ECO:0000313" key="1">
    <source>
        <dbReference type="EMBL" id="AKS42619.1"/>
    </source>
</evidence>
<dbReference type="EMBL" id="CP012154">
    <property type="protein sequence ID" value="AKS42619.1"/>
    <property type="molecule type" value="Genomic_DNA"/>
</dbReference>
<accession>A0A0K0XY46</accession>
<dbReference type="InterPro" id="IPR016181">
    <property type="entry name" value="Acyl_CoA_acyltransferase"/>
</dbReference>
<dbReference type="Pfam" id="PF00583">
    <property type="entry name" value="Acetyltransf_1"/>
    <property type="match status" value="1"/>
</dbReference>
<dbReference type="SUPFAM" id="SSF55729">
    <property type="entry name" value="Acyl-CoA N-acyltransferases (Nat)"/>
    <property type="match status" value="1"/>
</dbReference>
<evidence type="ECO:0000313" key="2">
    <source>
        <dbReference type="Proteomes" id="UP000066624"/>
    </source>
</evidence>
<dbReference type="PATRIC" id="fig|1579979.3.peg.2305"/>
<proteinExistence type="predicted"/>
<dbReference type="STRING" id="1579979.WM2015_2256"/>
<dbReference type="KEGG" id="wma:WM2015_2256"/>
<dbReference type="AlphaFoldDB" id="A0A0K0XY46"/>
<protein>
    <submittedName>
        <fullName evidence="1">Acetyltransferase (GNAT) family protein</fullName>
    </submittedName>
</protein>
<sequence length="202" mass="23507">MDWRIESLTDEAVQPWLDQVAGQRIRVFREWPYLYDGDLAYERDYLAHFAAAEGHVLVLARHGDEVIGCATAMAMRGADPAFQQPFVQAGFDLDEIMYFGESVLHPDWRGQGIGHRFFDEREAQARRLGKRWATFCAVQRPSSHPLRPADYRPLDAFWEKRGYRRQDALRVDYPWKDLGQSAETQKTMVFWTRELPVANTGR</sequence>
<dbReference type="InterPro" id="IPR000182">
    <property type="entry name" value="GNAT_dom"/>
</dbReference>
<dbReference type="Gene3D" id="3.40.630.30">
    <property type="match status" value="1"/>
</dbReference>
<dbReference type="PROSITE" id="PS51186">
    <property type="entry name" value="GNAT"/>
    <property type="match status" value="1"/>
</dbReference>
<keyword evidence="2" id="KW-1185">Reference proteome</keyword>
<reference evidence="1 2" key="1">
    <citation type="submission" date="2015-07" db="EMBL/GenBank/DDBJ databases">
        <authorList>
            <person name="Noorani M."/>
        </authorList>
    </citation>
    <scope>NUCLEOTIDE SEQUENCE [LARGE SCALE GENOMIC DNA]</scope>
    <source>
        <strain evidence="1 2">KCTC 42284</strain>
    </source>
</reference>
<dbReference type="OrthoDB" id="187903at2"/>